<reference evidence="3 4" key="1">
    <citation type="submission" date="2022-11" db="EMBL/GenBank/DDBJ databases">
        <title>Minimal conservation of predation-associated metabolite biosynthetic gene clusters underscores biosynthetic potential of Myxococcota including descriptions for ten novel species: Archangium lansinium sp. nov., Myxococcus landrumus sp. nov., Nannocystis bai.</title>
        <authorList>
            <person name="Ahearne A."/>
            <person name="Stevens C."/>
            <person name="Dowd S."/>
        </authorList>
    </citation>
    <scope>NUCLEOTIDE SEQUENCE [LARGE SCALE GENOMIC DNA]</scope>
    <source>
        <strain evidence="3 4">BB15-2</strain>
    </source>
</reference>
<dbReference type="EMBL" id="JAQNDL010000001">
    <property type="protein sequence ID" value="MDC0716197.1"/>
    <property type="molecule type" value="Genomic_DNA"/>
</dbReference>
<evidence type="ECO:0000313" key="3">
    <source>
        <dbReference type="EMBL" id="MDC0716197.1"/>
    </source>
</evidence>
<protein>
    <submittedName>
        <fullName evidence="3">Type I restriction-modification enzyme R subunit C-terminal domain-containing protein</fullName>
    </submittedName>
</protein>
<sequence length="184" mass="19718">MVDFDDTLARWQASLSPQVPRTAVAQFLSEDGAALREAFDHASRTVRERRAARAFHGWLDRQALAGRDFDDAQLHWLDLMRQDITAIGELSLDRLNHGPFLARGGEDKAVRLFGRRTLGEVVASLNATLASMATACGGTCGVKVGGCGCSGSGKPKSVETAGSTTLEPGEYEALELTVGREVEA</sequence>
<name>A0ABT5DRC0_9BACT</name>
<evidence type="ECO:0000313" key="4">
    <source>
        <dbReference type="Proteomes" id="UP001221686"/>
    </source>
</evidence>
<proteinExistence type="predicted"/>
<feature type="region of interest" description="Disordered" evidence="1">
    <location>
        <begin position="157"/>
        <end position="184"/>
    </location>
</feature>
<dbReference type="Pfam" id="PF08463">
    <property type="entry name" value="EcoEI_R_C"/>
    <property type="match status" value="1"/>
</dbReference>
<gene>
    <name evidence="3" type="ORF">POL25_04800</name>
</gene>
<feature type="domain" description="EcoEI R protein C-terminal" evidence="2">
    <location>
        <begin position="35"/>
        <end position="129"/>
    </location>
</feature>
<comment type="caution">
    <text evidence="3">The sequence shown here is derived from an EMBL/GenBank/DDBJ whole genome shotgun (WGS) entry which is preliminary data.</text>
</comment>
<dbReference type="InterPro" id="IPR013670">
    <property type="entry name" value="EcoEI_R_C_dom"/>
</dbReference>
<accession>A0ABT5DRC0</accession>
<dbReference type="Proteomes" id="UP001221686">
    <property type="component" value="Unassembled WGS sequence"/>
</dbReference>
<dbReference type="RefSeq" id="WP_272084644.1">
    <property type="nucleotide sequence ID" value="NZ_JAQNDL010000001.1"/>
</dbReference>
<keyword evidence="4" id="KW-1185">Reference proteome</keyword>
<evidence type="ECO:0000256" key="1">
    <source>
        <dbReference type="SAM" id="MobiDB-lite"/>
    </source>
</evidence>
<organism evidence="3 4">
    <name type="scientific">Nannocystis bainbridge</name>
    <dbReference type="NCBI Taxonomy" id="2995303"/>
    <lineage>
        <taxon>Bacteria</taxon>
        <taxon>Pseudomonadati</taxon>
        <taxon>Myxococcota</taxon>
        <taxon>Polyangia</taxon>
        <taxon>Nannocystales</taxon>
        <taxon>Nannocystaceae</taxon>
        <taxon>Nannocystis</taxon>
    </lineage>
</organism>
<evidence type="ECO:0000259" key="2">
    <source>
        <dbReference type="Pfam" id="PF08463"/>
    </source>
</evidence>